<dbReference type="OrthoDB" id="1624996at2"/>
<keyword evidence="4" id="KW-1185">Reference proteome</keyword>
<dbReference type="STRING" id="699218.HMPREF0889_1238"/>
<evidence type="ECO:0000313" key="1">
    <source>
        <dbReference type="EMBL" id="EFD93563.1"/>
    </source>
</evidence>
<dbReference type="Proteomes" id="UP000003242">
    <property type="component" value="Unassembled WGS sequence"/>
</dbReference>
<comment type="caution">
    <text evidence="1">The sequence shown here is derived from an EMBL/GenBank/DDBJ whole genome shotgun (WGS) entry which is preliminary data.</text>
</comment>
<organism evidence="1 3">
    <name type="scientific">Megasphaera lornae</name>
    <dbReference type="NCBI Taxonomy" id="1000568"/>
    <lineage>
        <taxon>Bacteria</taxon>
        <taxon>Bacillati</taxon>
        <taxon>Bacillota</taxon>
        <taxon>Negativicutes</taxon>
        <taxon>Veillonellales</taxon>
        <taxon>Veillonellaceae</taxon>
        <taxon>Megasphaera</taxon>
    </lineage>
</organism>
<reference evidence="3" key="1">
    <citation type="submission" date="2009-12" db="EMBL/GenBank/DDBJ databases">
        <title>Sequence of Clostridiales genomosp. BVAB3 str. UPII9-5.</title>
        <authorList>
            <person name="Madupu R."/>
            <person name="Durkin A.S."/>
            <person name="Torralba M."/>
            <person name="Methe B."/>
            <person name="Sutton G.G."/>
            <person name="Strausberg R.L."/>
            <person name="Nelson K.E."/>
        </authorList>
    </citation>
    <scope>NUCLEOTIDE SEQUENCE [LARGE SCALE GENOMIC DNA]</scope>
    <source>
        <strain evidence="3">28L</strain>
    </source>
</reference>
<dbReference type="AlphaFoldDB" id="D3LW96"/>
<evidence type="ECO:0000313" key="2">
    <source>
        <dbReference type="EMBL" id="EGL41929.1"/>
    </source>
</evidence>
<reference evidence="2 4" key="3">
    <citation type="submission" date="2011-04" db="EMBL/GenBank/DDBJ databases">
        <authorList>
            <person name="Harkins D.M."/>
            <person name="Madupu R."/>
            <person name="Durkin A.S."/>
            <person name="Torralba M."/>
            <person name="Methe B."/>
            <person name="Sutton G.G."/>
            <person name="Nelson K.E."/>
        </authorList>
    </citation>
    <scope>NUCLEOTIDE SEQUENCE [LARGE SCALE GENOMIC DNA]</scope>
    <source>
        <strain evidence="2 4">UPII 199-6</strain>
    </source>
</reference>
<accession>D3LW96</accession>
<protein>
    <submittedName>
        <fullName evidence="1">Uncharacterized protein</fullName>
    </submittedName>
</protein>
<dbReference type="EMBL" id="AFIJ01000008">
    <property type="protein sequence ID" value="EGL41929.1"/>
    <property type="molecule type" value="Genomic_DNA"/>
</dbReference>
<evidence type="ECO:0000313" key="4">
    <source>
        <dbReference type="Proteomes" id="UP000004018"/>
    </source>
</evidence>
<proteinExistence type="predicted"/>
<dbReference type="EMBL" id="ADGP01000023">
    <property type="protein sequence ID" value="EFD93563.1"/>
    <property type="molecule type" value="Genomic_DNA"/>
</dbReference>
<dbReference type="Proteomes" id="UP000004018">
    <property type="component" value="Unassembled WGS sequence"/>
</dbReference>
<gene>
    <name evidence="1" type="ORF">HMPREF0889_1238</name>
    <name evidence="2" type="ORF">HMPREF1039_0080</name>
</gene>
<reference evidence="1" key="2">
    <citation type="submission" date="2009-12" db="EMBL/GenBank/DDBJ databases">
        <authorList>
            <person name="Madupu R."/>
            <person name="Durkin A.S."/>
            <person name="Torralba M."/>
            <person name="Methe B."/>
            <person name="Sutton G.G."/>
            <person name="Strausberg R.L."/>
            <person name="Nelson K.E."/>
        </authorList>
    </citation>
    <scope>NUCLEOTIDE SEQUENCE</scope>
    <source>
        <strain evidence="1">28L</strain>
    </source>
</reference>
<sequence length="254" mass="28842">MKSKKIILWPAADEVYILAMYLNRCGTVKGYEGFTVSCPTRWLQDAQRTEAVMQKLRATYAWKNCHISLVVGGEDLIWKQVSLPVKQKEQAGQLSCWELDTKEENIGYTYDVMRISEADTAGMYTWILGAYPENRIYSLCVSLQQQKNKVDAVDALPCCLARQAGGHTGTVYLHEGHTLHAAYIRGGVPLTYGTMRELPAGGRALLQERGQSEQDDFILWFDEETQVWQTNPLFTWEERCRAYGLSFPVGVLTR</sequence>
<evidence type="ECO:0000313" key="3">
    <source>
        <dbReference type="Proteomes" id="UP000003242"/>
    </source>
</evidence>
<name>D3LW96_9FIRM</name>
<dbReference type="RefSeq" id="WP_007390719.1">
    <property type="nucleotide sequence ID" value="NZ_ADGP01000023.1"/>
</dbReference>